<dbReference type="EMBL" id="JANLCK010000017">
    <property type="protein sequence ID" value="MCS5727954.1"/>
    <property type="molecule type" value="Genomic_DNA"/>
</dbReference>
<dbReference type="SUPFAM" id="SSF53067">
    <property type="entry name" value="Actin-like ATPase domain"/>
    <property type="match status" value="1"/>
</dbReference>
<name>A0AA42BWE0_9MICO</name>
<reference evidence="1" key="1">
    <citation type="submission" date="2022-08" db="EMBL/GenBank/DDBJ databases">
        <authorList>
            <person name="Deng Y."/>
            <person name="Han X.-F."/>
            <person name="Zhang Y.-Q."/>
        </authorList>
    </citation>
    <scope>NUCLEOTIDE SEQUENCE</scope>
    <source>
        <strain evidence="1">CPCC 203407</strain>
    </source>
</reference>
<dbReference type="AlphaFoldDB" id="A0AA42BWE0"/>
<proteinExistence type="predicted"/>
<sequence length="179" mass="18841">MSASESVIEVGDVVTLRRGAECILLGPGLATLRWYQRTFCATDGSDEDARIEEILRPALEVPDGSNGVLFLPSGDGGSFFGMTYQTTSAECTRAVHEGLVHAAVTVLQELSERPSGFTLTGPRAGNALWGELFARATGVPVTGDGETHVPDPGSVAVHTALHALHLQCLAAIRELEVTA</sequence>
<protein>
    <submittedName>
        <fullName evidence="1">FGGY-family carbohydrate kinase</fullName>
    </submittedName>
</protein>
<dbReference type="Proteomes" id="UP001165587">
    <property type="component" value="Unassembled WGS sequence"/>
</dbReference>
<organism evidence="1 2">
    <name type="scientific">Herbiconiux oxytropis</name>
    <dbReference type="NCBI Taxonomy" id="2970915"/>
    <lineage>
        <taxon>Bacteria</taxon>
        <taxon>Bacillati</taxon>
        <taxon>Actinomycetota</taxon>
        <taxon>Actinomycetes</taxon>
        <taxon>Micrococcales</taxon>
        <taxon>Microbacteriaceae</taxon>
        <taxon>Herbiconiux</taxon>
    </lineage>
</organism>
<dbReference type="GO" id="GO:0016301">
    <property type="term" value="F:kinase activity"/>
    <property type="evidence" value="ECO:0007669"/>
    <property type="project" value="UniProtKB-KW"/>
</dbReference>
<dbReference type="RefSeq" id="WP_259531055.1">
    <property type="nucleotide sequence ID" value="NZ_JANLCK010000017.1"/>
</dbReference>
<keyword evidence="2" id="KW-1185">Reference proteome</keyword>
<evidence type="ECO:0000313" key="2">
    <source>
        <dbReference type="Proteomes" id="UP001165587"/>
    </source>
</evidence>
<gene>
    <name evidence="1" type="ORF">N1028_18810</name>
</gene>
<evidence type="ECO:0000313" key="1">
    <source>
        <dbReference type="EMBL" id="MCS5727954.1"/>
    </source>
</evidence>
<keyword evidence="1" id="KW-0808">Transferase</keyword>
<keyword evidence="1" id="KW-0418">Kinase</keyword>
<comment type="caution">
    <text evidence="1">The sequence shown here is derived from an EMBL/GenBank/DDBJ whole genome shotgun (WGS) entry which is preliminary data.</text>
</comment>
<dbReference type="Gene3D" id="3.30.420.40">
    <property type="match status" value="1"/>
</dbReference>
<dbReference type="InterPro" id="IPR043129">
    <property type="entry name" value="ATPase_NBD"/>
</dbReference>
<accession>A0AA42BWE0</accession>